<dbReference type="SUPFAM" id="SSF55961">
    <property type="entry name" value="Bet v1-like"/>
    <property type="match status" value="1"/>
</dbReference>
<evidence type="ECO:0000256" key="1">
    <source>
        <dbReference type="SAM" id="Phobius"/>
    </source>
</evidence>
<dbReference type="AlphaFoldDB" id="A0A9W7BP11"/>
<accession>A0A9W7BP11</accession>
<dbReference type="EMBL" id="BRXX01000147">
    <property type="protein sequence ID" value="GMH93942.1"/>
    <property type="molecule type" value="Genomic_DNA"/>
</dbReference>
<proteinExistence type="predicted"/>
<evidence type="ECO:0000313" key="2">
    <source>
        <dbReference type="EMBL" id="GMH93942.1"/>
    </source>
</evidence>
<organism evidence="2 3">
    <name type="scientific">Triparma verrucosa</name>
    <dbReference type="NCBI Taxonomy" id="1606542"/>
    <lineage>
        <taxon>Eukaryota</taxon>
        <taxon>Sar</taxon>
        <taxon>Stramenopiles</taxon>
        <taxon>Ochrophyta</taxon>
        <taxon>Bolidophyceae</taxon>
        <taxon>Parmales</taxon>
        <taxon>Triparmaceae</taxon>
        <taxon>Triparma</taxon>
    </lineage>
</organism>
<keyword evidence="1" id="KW-0472">Membrane</keyword>
<keyword evidence="3" id="KW-1185">Reference proteome</keyword>
<dbReference type="Gene3D" id="3.30.530.20">
    <property type="match status" value="1"/>
</dbReference>
<dbReference type="InterPro" id="IPR023393">
    <property type="entry name" value="START-like_dom_sf"/>
</dbReference>
<protein>
    <submittedName>
        <fullName evidence="2">Uncharacterized protein</fullName>
    </submittedName>
</protein>
<keyword evidence="1" id="KW-0812">Transmembrane</keyword>
<keyword evidence="1" id="KW-1133">Transmembrane helix</keyword>
<sequence>MGLVVSEVWSRGMIVAVLCIALCVAFLLRVGREKEGGAGVGVVEDIFVGNDDDDFSRVRARRKTEFVDWKSPDVIGSIKWIKERWSKHLKRVGGEAKRNDVKSSKINLSEMCKKVKDLADREKYLQAGEAMLLLEASSRGGGRGEEVILEIGQSSYDLIRSRYCFGMEFKDRLNDTKDWTLSTDDKKNIRKVWYKPSSTKSGSLVVKVECTFKNCDIVNLMAFAKECHTCKQWIPFTRHASKVVDVKETTGIESVVHVCIGIPGIARDILLHIWCNDSLESKKFYFFCNSVGEAIAIGLVEKECQRMTLNIESTSIGKLVKSQPEFYENVLRPKFEKAKKIVTAERETVETVCGWALKDIIGGHFKRKKRRYFVYEEGVGSSINSPKILKYYRSDNDVISTTPLKIMFILGAVRGDDSERVLLVSEEMEGGGSRMVKLEFDSKGVREEMAMKLV</sequence>
<gene>
    <name evidence="2" type="ORF">TrVE_jg7565</name>
</gene>
<evidence type="ECO:0000313" key="3">
    <source>
        <dbReference type="Proteomes" id="UP001165160"/>
    </source>
</evidence>
<reference evidence="3" key="1">
    <citation type="journal article" date="2023" name="Commun. Biol.">
        <title>Genome analysis of Parmales, the sister group of diatoms, reveals the evolutionary specialization of diatoms from phago-mixotrophs to photoautotrophs.</title>
        <authorList>
            <person name="Ban H."/>
            <person name="Sato S."/>
            <person name="Yoshikawa S."/>
            <person name="Yamada K."/>
            <person name="Nakamura Y."/>
            <person name="Ichinomiya M."/>
            <person name="Sato N."/>
            <person name="Blanc-Mathieu R."/>
            <person name="Endo H."/>
            <person name="Kuwata A."/>
            <person name="Ogata H."/>
        </authorList>
    </citation>
    <scope>NUCLEOTIDE SEQUENCE [LARGE SCALE GENOMIC DNA]</scope>
    <source>
        <strain evidence="3">NIES 3699</strain>
    </source>
</reference>
<dbReference type="Proteomes" id="UP001165160">
    <property type="component" value="Unassembled WGS sequence"/>
</dbReference>
<name>A0A9W7BP11_9STRA</name>
<feature type="transmembrane region" description="Helical" evidence="1">
    <location>
        <begin position="12"/>
        <end position="30"/>
    </location>
</feature>
<comment type="caution">
    <text evidence="2">The sequence shown here is derived from an EMBL/GenBank/DDBJ whole genome shotgun (WGS) entry which is preliminary data.</text>
</comment>